<dbReference type="AlphaFoldDB" id="A0A4Y2JPP3"/>
<comment type="caution">
    <text evidence="1">The sequence shown here is derived from an EMBL/GenBank/DDBJ whole genome shotgun (WGS) entry which is preliminary data.</text>
</comment>
<gene>
    <name evidence="1" type="ORF">AVEN_132274_1</name>
</gene>
<evidence type="ECO:0000313" key="2">
    <source>
        <dbReference type="Proteomes" id="UP000499080"/>
    </source>
</evidence>
<dbReference type="EMBL" id="BGPR01003744">
    <property type="protein sequence ID" value="GBM91924.1"/>
    <property type="molecule type" value="Genomic_DNA"/>
</dbReference>
<accession>A0A4Y2JPP3</accession>
<organism evidence="1 2">
    <name type="scientific">Araneus ventricosus</name>
    <name type="common">Orbweaver spider</name>
    <name type="synonym">Epeira ventricosa</name>
    <dbReference type="NCBI Taxonomy" id="182803"/>
    <lineage>
        <taxon>Eukaryota</taxon>
        <taxon>Metazoa</taxon>
        <taxon>Ecdysozoa</taxon>
        <taxon>Arthropoda</taxon>
        <taxon>Chelicerata</taxon>
        <taxon>Arachnida</taxon>
        <taxon>Araneae</taxon>
        <taxon>Araneomorphae</taxon>
        <taxon>Entelegynae</taxon>
        <taxon>Araneoidea</taxon>
        <taxon>Araneidae</taxon>
        <taxon>Araneus</taxon>
    </lineage>
</organism>
<proteinExistence type="predicted"/>
<keyword evidence="2" id="KW-1185">Reference proteome</keyword>
<name>A0A4Y2JPP3_ARAVE</name>
<evidence type="ECO:0000313" key="1">
    <source>
        <dbReference type="EMBL" id="GBM91924.1"/>
    </source>
</evidence>
<dbReference type="Proteomes" id="UP000499080">
    <property type="component" value="Unassembled WGS sequence"/>
</dbReference>
<sequence length="77" mass="8855">MEKMEFQRTQNPSLHALIPLKSPDARVVAHQRMPRLRPGDEARKSEICRVREEKWGDRRAMVAHVGACVNDLPHLST</sequence>
<reference evidence="1 2" key="1">
    <citation type="journal article" date="2019" name="Sci. Rep.">
        <title>Orb-weaving spider Araneus ventricosus genome elucidates the spidroin gene catalogue.</title>
        <authorList>
            <person name="Kono N."/>
            <person name="Nakamura H."/>
            <person name="Ohtoshi R."/>
            <person name="Moran D.A.P."/>
            <person name="Shinohara A."/>
            <person name="Yoshida Y."/>
            <person name="Fujiwara M."/>
            <person name="Mori M."/>
            <person name="Tomita M."/>
            <person name="Arakawa K."/>
        </authorList>
    </citation>
    <scope>NUCLEOTIDE SEQUENCE [LARGE SCALE GENOMIC DNA]</scope>
</reference>
<protein>
    <submittedName>
        <fullName evidence="1">Uncharacterized protein</fullName>
    </submittedName>
</protein>